<comment type="caution">
    <text evidence="1">The sequence shown here is derived from an EMBL/GenBank/DDBJ whole genome shotgun (WGS) entry which is preliminary data.</text>
</comment>
<protein>
    <submittedName>
        <fullName evidence="1">Outer membrane protein assembly factor</fullName>
    </submittedName>
</protein>
<proteinExistence type="predicted"/>
<keyword evidence="2" id="KW-1185">Reference proteome</keyword>
<organism evidence="1 2">
    <name type="scientific">Neolewinella aurantiaca</name>
    <dbReference type="NCBI Taxonomy" id="2602767"/>
    <lineage>
        <taxon>Bacteria</taxon>
        <taxon>Pseudomonadati</taxon>
        <taxon>Bacteroidota</taxon>
        <taxon>Saprospiria</taxon>
        <taxon>Saprospirales</taxon>
        <taxon>Lewinellaceae</taxon>
        <taxon>Neolewinella</taxon>
    </lineage>
</organism>
<dbReference type="EMBL" id="VOXD01000009">
    <property type="protein sequence ID" value="TXF90091.1"/>
    <property type="molecule type" value="Genomic_DNA"/>
</dbReference>
<dbReference type="OrthoDB" id="1490006at2"/>
<gene>
    <name evidence="1" type="ORF">FUA23_07575</name>
</gene>
<evidence type="ECO:0000313" key="2">
    <source>
        <dbReference type="Proteomes" id="UP000321907"/>
    </source>
</evidence>
<evidence type="ECO:0000313" key="1">
    <source>
        <dbReference type="EMBL" id="TXF90091.1"/>
    </source>
</evidence>
<dbReference type="AlphaFoldDB" id="A0A5C7FHW7"/>
<sequence length="430" mass="49066">MFSFRCLLFLNLLLPITLYAQIPQYFTGLARTQVQYLDAKSKVLQAGTSPENLALHLPPGQQLTDALTGLRQDLINLPAITRASFTIDSSRENLSVEWDIEEARTLFPLLDLGGVKGNFYYLLGFTDSHFRGRGQSITAFYQNIDGQHNYYLSFTNPNLNGSRWGYQLESRRYAAIEPLYFPETVRYIYSNLNFGAGISYTTPNRHVFRFGLSNFYEDYRKTEAEPGSPGPRELKLNKGLLKLSHGRRKLDYHWERLAGTANETVFQAVRTFNGTDDNFLIAWHDFRYYRMVGKATNLAVRLRAGVSTNNNSPFAPFVLDSQVNIRGSGNRIDRGTAQLILNLEYRLTALKDQKDRFALQAVGFSDLGSWRNPGGEISDIWDERNFRHFVGGGLRFISLKAYNAVLRLDYGVDVRHSRERGFVAGFGQYF</sequence>
<dbReference type="Proteomes" id="UP000321907">
    <property type="component" value="Unassembled WGS sequence"/>
</dbReference>
<reference evidence="1 2" key="1">
    <citation type="submission" date="2019-08" db="EMBL/GenBank/DDBJ databases">
        <title>Lewinella sp. strain SSH13 Genome sequencing and assembly.</title>
        <authorList>
            <person name="Kim I."/>
        </authorList>
    </citation>
    <scope>NUCLEOTIDE SEQUENCE [LARGE SCALE GENOMIC DNA]</scope>
    <source>
        <strain evidence="1 2">SSH13</strain>
    </source>
</reference>
<dbReference type="Gene3D" id="2.40.160.50">
    <property type="entry name" value="membrane protein fhac: a member of the omp85/tpsb transporter family"/>
    <property type="match status" value="1"/>
</dbReference>
<name>A0A5C7FHW7_9BACT</name>
<accession>A0A5C7FHW7</accession>
<dbReference type="RefSeq" id="WP_147930130.1">
    <property type="nucleotide sequence ID" value="NZ_VOXD01000009.1"/>
</dbReference>